<dbReference type="EMBL" id="JBHLWI010000028">
    <property type="protein sequence ID" value="MFC0263024.1"/>
    <property type="molecule type" value="Genomic_DNA"/>
</dbReference>
<evidence type="ECO:0000256" key="3">
    <source>
        <dbReference type="ARBA" id="ARBA00022729"/>
    </source>
</evidence>
<dbReference type="Proteomes" id="UP001589797">
    <property type="component" value="Unassembled WGS sequence"/>
</dbReference>
<keyword evidence="9" id="KW-1185">Reference proteome</keyword>
<proteinExistence type="inferred from homology"/>
<sequence length="456" mass="50911">MKKYIVIALFGLTAVFSSCDDQLTLPPLQSIDQDLALSNDSNVKRVLLGAYSEMRSVQLYGGRIQLYSEMLGSNREIRWEGTFNQPREMYNKQIFVNNSFVEGTWSAAYRAINVSNNVLSALDVVNAADRDRIEGEALFIRGSMYFELIKLFALPYTAGNTGSNLGVPLVLTPTRAITDESFVSRNTVEEVYTQILNDLTRAESLLPASNSFLARNYVAAAQLSRVYMQMERYDAAREAVNRAITAATANGKSLVPVYMDAFNTDNDSNEDLFAIQVNPQDPSNDMFLFYSLPEFGARGGDVAVLDEHLTFYEAGDARLNQFFSGAGELRTAKWRDQFKNVKVMRLAELYLTRAEANFRLGTTVGDTPLNDVNRIRARVGLAPLTAVTLEAILAERKVELAHEGHAVHDVKRLKGFVRDNSSETLYQFNDPRMVLPIPQREMDANPNLVQNPGYGG</sequence>
<evidence type="ECO:0000313" key="8">
    <source>
        <dbReference type="EMBL" id="MFC0263024.1"/>
    </source>
</evidence>
<evidence type="ECO:0000256" key="2">
    <source>
        <dbReference type="ARBA" id="ARBA00006275"/>
    </source>
</evidence>
<accession>A0ABV6FT32</accession>
<name>A0ABV6FT32_9BACT</name>
<dbReference type="InterPro" id="IPR012944">
    <property type="entry name" value="SusD_RagB_dom"/>
</dbReference>
<keyword evidence="5" id="KW-0998">Cell outer membrane</keyword>
<evidence type="ECO:0000256" key="1">
    <source>
        <dbReference type="ARBA" id="ARBA00004442"/>
    </source>
</evidence>
<comment type="subcellular location">
    <subcellularLocation>
        <location evidence="1">Cell outer membrane</location>
    </subcellularLocation>
</comment>
<dbReference type="InterPro" id="IPR033985">
    <property type="entry name" value="SusD-like_N"/>
</dbReference>
<protein>
    <submittedName>
        <fullName evidence="8">RagB/SusD family nutrient uptake outer membrane protein</fullName>
    </submittedName>
</protein>
<reference evidence="8 9" key="1">
    <citation type="submission" date="2024-09" db="EMBL/GenBank/DDBJ databases">
        <authorList>
            <person name="Sun Q."/>
            <person name="Mori K."/>
        </authorList>
    </citation>
    <scope>NUCLEOTIDE SEQUENCE [LARGE SCALE GENOMIC DNA]</scope>
    <source>
        <strain evidence="8 9">CCM 7650</strain>
    </source>
</reference>
<evidence type="ECO:0000259" key="6">
    <source>
        <dbReference type="Pfam" id="PF07980"/>
    </source>
</evidence>
<dbReference type="PROSITE" id="PS51257">
    <property type="entry name" value="PROKAR_LIPOPROTEIN"/>
    <property type="match status" value="1"/>
</dbReference>
<feature type="domain" description="RagB/SusD" evidence="6">
    <location>
        <begin position="338"/>
        <end position="454"/>
    </location>
</feature>
<comment type="similarity">
    <text evidence="2">Belongs to the SusD family.</text>
</comment>
<gene>
    <name evidence="8" type="ORF">ACFFIP_10055</name>
</gene>
<organism evidence="8 9">
    <name type="scientific">Fontibacter flavus</name>
    <dbReference type="NCBI Taxonomy" id="654838"/>
    <lineage>
        <taxon>Bacteria</taxon>
        <taxon>Pseudomonadati</taxon>
        <taxon>Bacteroidota</taxon>
        <taxon>Cytophagia</taxon>
        <taxon>Cytophagales</taxon>
        <taxon>Cyclobacteriaceae</taxon>
        <taxon>Fontibacter</taxon>
    </lineage>
</organism>
<evidence type="ECO:0000259" key="7">
    <source>
        <dbReference type="Pfam" id="PF14322"/>
    </source>
</evidence>
<keyword evidence="4" id="KW-0472">Membrane</keyword>
<keyword evidence="3" id="KW-0732">Signal</keyword>
<evidence type="ECO:0000256" key="4">
    <source>
        <dbReference type="ARBA" id="ARBA00023136"/>
    </source>
</evidence>
<comment type="caution">
    <text evidence="8">The sequence shown here is derived from an EMBL/GenBank/DDBJ whole genome shotgun (WGS) entry which is preliminary data.</text>
</comment>
<evidence type="ECO:0000313" key="9">
    <source>
        <dbReference type="Proteomes" id="UP001589797"/>
    </source>
</evidence>
<evidence type="ECO:0000256" key="5">
    <source>
        <dbReference type="ARBA" id="ARBA00023237"/>
    </source>
</evidence>
<dbReference type="RefSeq" id="WP_382387487.1">
    <property type="nucleotide sequence ID" value="NZ_JBHLWI010000028.1"/>
</dbReference>
<dbReference type="InterPro" id="IPR011990">
    <property type="entry name" value="TPR-like_helical_dom_sf"/>
</dbReference>
<dbReference type="Pfam" id="PF14322">
    <property type="entry name" value="SusD-like_3"/>
    <property type="match status" value="1"/>
</dbReference>
<dbReference type="Gene3D" id="1.25.40.390">
    <property type="match status" value="1"/>
</dbReference>
<dbReference type="SUPFAM" id="SSF48452">
    <property type="entry name" value="TPR-like"/>
    <property type="match status" value="1"/>
</dbReference>
<dbReference type="Pfam" id="PF07980">
    <property type="entry name" value="SusD_RagB"/>
    <property type="match status" value="1"/>
</dbReference>
<feature type="domain" description="SusD-like N-terminal" evidence="7">
    <location>
        <begin position="89"/>
        <end position="228"/>
    </location>
</feature>